<protein>
    <submittedName>
        <fullName evidence="3">Uncharacterized protein</fullName>
    </submittedName>
</protein>
<evidence type="ECO:0000256" key="1">
    <source>
        <dbReference type="ARBA" id="ARBA00022448"/>
    </source>
</evidence>
<organism evidence="3 4">
    <name type="scientific">Melanomma pulvis-pyrius CBS 109.77</name>
    <dbReference type="NCBI Taxonomy" id="1314802"/>
    <lineage>
        <taxon>Eukaryota</taxon>
        <taxon>Fungi</taxon>
        <taxon>Dikarya</taxon>
        <taxon>Ascomycota</taxon>
        <taxon>Pezizomycotina</taxon>
        <taxon>Dothideomycetes</taxon>
        <taxon>Pleosporomycetidae</taxon>
        <taxon>Pleosporales</taxon>
        <taxon>Melanommataceae</taxon>
        <taxon>Melanomma</taxon>
    </lineage>
</organism>
<keyword evidence="2" id="KW-1133">Transmembrane helix</keyword>
<gene>
    <name evidence="3" type="ORF">K505DRAFT_204684</name>
</gene>
<proteinExistence type="predicted"/>
<dbReference type="GO" id="GO:0022857">
    <property type="term" value="F:transmembrane transporter activity"/>
    <property type="evidence" value="ECO:0007669"/>
    <property type="project" value="InterPro"/>
</dbReference>
<keyword evidence="2" id="KW-0472">Membrane</keyword>
<dbReference type="OrthoDB" id="5428495at2759"/>
<keyword evidence="2" id="KW-0812">Transmembrane</keyword>
<dbReference type="Proteomes" id="UP000799757">
    <property type="component" value="Unassembled WGS sequence"/>
</dbReference>
<evidence type="ECO:0000256" key="2">
    <source>
        <dbReference type="SAM" id="Phobius"/>
    </source>
</evidence>
<accession>A0A6A6WS25</accession>
<sequence>EYVFRKCNFANYDLEAWNDPKRLPVGIAAGVSFGIGIVAWVMGMVETWYVGPLGRLIRAYGGDIANKFTFIIYS</sequence>
<dbReference type="InterPro" id="IPR026030">
    <property type="entry name" value="Pur-cyt_permease_Fcy2/21/22"/>
</dbReference>
<dbReference type="GO" id="GO:0005886">
    <property type="term" value="C:plasma membrane"/>
    <property type="evidence" value="ECO:0007669"/>
    <property type="project" value="TreeGrafter"/>
</dbReference>
<dbReference type="AlphaFoldDB" id="A0A6A6WS25"/>
<keyword evidence="1" id="KW-0813">Transport</keyword>
<dbReference type="GO" id="GO:0000329">
    <property type="term" value="C:fungal-type vacuole membrane"/>
    <property type="evidence" value="ECO:0007669"/>
    <property type="project" value="TreeGrafter"/>
</dbReference>
<dbReference type="PANTHER" id="PTHR31806:SF7">
    <property type="entry name" value="TRANSPORTER, PUTATIVE (AFU_ORTHOLOGUE AFUA_2G04690)-RELATED"/>
    <property type="match status" value="1"/>
</dbReference>
<feature type="non-terminal residue" evidence="3">
    <location>
        <position position="1"/>
    </location>
</feature>
<name>A0A6A6WS25_9PLEO</name>
<evidence type="ECO:0000313" key="4">
    <source>
        <dbReference type="Proteomes" id="UP000799757"/>
    </source>
</evidence>
<feature type="non-terminal residue" evidence="3">
    <location>
        <position position="74"/>
    </location>
</feature>
<evidence type="ECO:0000313" key="3">
    <source>
        <dbReference type="EMBL" id="KAF2786597.1"/>
    </source>
</evidence>
<dbReference type="EMBL" id="MU002436">
    <property type="protein sequence ID" value="KAF2786597.1"/>
    <property type="molecule type" value="Genomic_DNA"/>
</dbReference>
<reference evidence="3" key="1">
    <citation type="journal article" date="2020" name="Stud. Mycol.">
        <title>101 Dothideomycetes genomes: a test case for predicting lifestyles and emergence of pathogens.</title>
        <authorList>
            <person name="Haridas S."/>
            <person name="Albert R."/>
            <person name="Binder M."/>
            <person name="Bloem J."/>
            <person name="Labutti K."/>
            <person name="Salamov A."/>
            <person name="Andreopoulos B."/>
            <person name="Baker S."/>
            <person name="Barry K."/>
            <person name="Bills G."/>
            <person name="Bluhm B."/>
            <person name="Cannon C."/>
            <person name="Castanera R."/>
            <person name="Culley D."/>
            <person name="Daum C."/>
            <person name="Ezra D."/>
            <person name="Gonzalez J."/>
            <person name="Henrissat B."/>
            <person name="Kuo A."/>
            <person name="Liang C."/>
            <person name="Lipzen A."/>
            <person name="Lutzoni F."/>
            <person name="Magnuson J."/>
            <person name="Mondo S."/>
            <person name="Nolan M."/>
            <person name="Ohm R."/>
            <person name="Pangilinan J."/>
            <person name="Park H.-J."/>
            <person name="Ramirez L."/>
            <person name="Alfaro M."/>
            <person name="Sun H."/>
            <person name="Tritt A."/>
            <person name="Yoshinaga Y."/>
            <person name="Zwiers L.-H."/>
            <person name="Turgeon B."/>
            <person name="Goodwin S."/>
            <person name="Spatafora J."/>
            <person name="Crous P."/>
            <person name="Grigoriev I."/>
        </authorList>
    </citation>
    <scope>NUCLEOTIDE SEQUENCE</scope>
    <source>
        <strain evidence="3">CBS 109.77</strain>
    </source>
</reference>
<feature type="transmembrane region" description="Helical" evidence="2">
    <location>
        <begin position="27"/>
        <end position="50"/>
    </location>
</feature>
<dbReference type="PANTHER" id="PTHR31806">
    <property type="entry name" value="PURINE-CYTOSINE PERMEASE FCY2-RELATED"/>
    <property type="match status" value="1"/>
</dbReference>
<keyword evidence="4" id="KW-1185">Reference proteome</keyword>